<dbReference type="EMBL" id="AP022871">
    <property type="protein sequence ID" value="BCB84851.1"/>
    <property type="molecule type" value="Genomic_DNA"/>
</dbReference>
<accession>A0A6F8YFY0</accession>
<reference evidence="2 3" key="2">
    <citation type="submission" date="2020-03" db="EMBL/GenBank/DDBJ databases">
        <authorList>
            <person name="Ichikawa N."/>
            <person name="Kimura A."/>
            <person name="Kitahashi Y."/>
            <person name="Uohara A."/>
        </authorList>
    </citation>
    <scope>NUCLEOTIDE SEQUENCE [LARGE SCALE GENOMIC DNA]</scope>
    <source>
        <strain evidence="2 3">NBRC 105367</strain>
    </source>
</reference>
<evidence type="ECO:0000313" key="3">
    <source>
        <dbReference type="Proteomes" id="UP000503011"/>
    </source>
</evidence>
<feature type="compositionally biased region" description="Polar residues" evidence="1">
    <location>
        <begin position="1"/>
        <end position="10"/>
    </location>
</feature>
<organism evidence="2 3">
    <name type="scientific">Phytohabitans suffuscus</name>
    <dbReference type="NCBI Taxonomy" id="624315"/>
    <lineage>
        <taxon>Bacteria</taxon>
        <taxon>Bacillati</taxon>
        <taxon>Actinomycetota</taxon>
        <taxon>Actinomycetes</taxon>
        <taxon>Micromonosporales</taxon>
        <taxon>Micromonosporaceae</taxon>
    </lineage>
</organism>
<sequence length="61" mass="6223">MPSRTASRVASTDPAANADGHRKEPRASLELNAVSLVAGWRVRASVITGWFLGGGCGGADA</sequence>
<dbReference type="KEGG" id="psuu:Psuf_021640"/>
<dbReference type="Proteomes" id="UP000503011">
    <property type="component" value="Chromosome"/>
</dbReference>
<dbReference type="AlphaFoldDB" id="A0A6F8YFY0"/>
<keyword evidence="3" id="KW-1185">Reference proteome</keyword>
<feature type="region of interest" description="Disordered" evidence="1">
    <location>
        <begin position="1"/>
        <end position="24"/>
    </location>
</feature>
<reference evidence="2 3" key="1">
    <citation type="submission" date="2020-03" db="EMBL/GenBank/DDBJ databases">
        <title>Whole genome shotgun sequence of Phytohabitans suffuscus NBRC 105367.</title>
        <authorList>
            <person name="Komaki H."/>
            <person name="Tamura T."/>
        </authorList>
    </citation>
    <scope>NUCLEOTIDE SEQUENCE [LARGE SCALE GENOMIC DNA]</scope>
    <source>
        <strain evidence="2 3">NBRC 105367</strain>
    </source>
</reference>
<evidence type="ECO:0000313" key="2">
    <source>
        <dbReference type="EMBL" id="BCB84851.1"/>
    </source>
</evidence>
<evidence type="ECO:0000256" key="1">
    <source>
        <dbReference type="SAM" id="MobiDB-lite"/>
    </source>
</evidence>
<proteinExistence type="predicted"/>
<protein>
    <submittedName>
        <fullName evidence="2">Uncharacterized protein</fullName>
    </submittedName>
</protein>
<name>A0A6F8YFY0_9ACTN</name>
<gene>
    <name evidence="2" type="ORF">Psuf_021640</name>
</gene>